<evidence type="ECO:0000313" key="1">
    <source>
        <dbReference type="EMBL" id="MDR8433727.1"/>
    </source>
</evidence>
<dbReference type="EMBL" id="VMAF01000649">
    <property type="protein sequence ID" value="MDR8433727.1"/>
    <property type="molecule type" value="Genomic_DNA"/>
</dbReference>
<proteinExistence type="predicted"/>
<gene>
    <name evidence="1" type="ORF">FPK63_22085</name>
</gene>
<feature type="non-terminal residue" evidence="1">
    <location>
        <position position="50"/>
    </location>
</feature>
<accession>A0ABD5DUT5</accession>
<comment type="caution">
    <text evidence="1">The sequence shown here is derived from an EMBL/GenBank/DDBJ whole genome shotgun (WGS) entry which is preliminary data.</text>
</comment>
<dbReference type="SUPFAM" id="SSF47413">
    <property type="entry name" value="lambda repressor-like DNA-binding domains"/>
    <property type="match status" value="1"/>
</dbReference>
<dbReference type="InterPro" id="IPR010982">
    <property type="entry name" value="Lambda_DNA-bd_dom_sf"/>
</dbReference>
<dbReference type="AlphaFoldDB" id="A0ABD5DUT5"/>
<reference evidence="1" key="1">
    <citation type="submission" date="2019-07" db="EMBL/GenBank/DDBJ databases">
        <title>Biological characteristics of mucoid Acinetobacter baumannii from a general hospital in China.</title>
        <authorList>
            <person name="Hua X."/>
            <person name="Yu Y."/>
        </authorList>
    </citation>
    <scope>NUCLEOTIDE SEQUENCE</scope>
    <source>
        <strain evidence="1">N8</strain>
    </source>
</reference>
<organism evidence="1">
    <name type="scientific">Acinetobacter baumannii</name>
    <dbReference type="NCBI Taxonomy" id="470"/>
    <lineage>
        <taxon>Bacteria</taxon>
        <taxon>Pseudomonadati</taxon>
        <taxon>Pseudomonadota</taxon>
        <taxon>Gammaproteobacteria</taxon>
        <taxon>Moraxellales</taxon>
        <taxon>Moraxellaceae</taxon>
        <taxon>Acinetobacter</taxon>
        <taxon>Acinetobacter calcoaceticus/baumannii complex</taxon>
    </lineage>
</organism>
<sequence length="50" mass="5801">MKEKYLLEKNVKYILFSQRLTVTGLSKLSGVPQPTLFRWESGQFQAPTIK</sequence>
<name>A0ABD5DUT5_ACIBA</name>
<protein>
    <submittedName>
        <fullName evidence="1">Peptidase S24</fullName>
    </submittedName>
</protein>